<reference evidence="1 2" key="1">
    <citation type="submission" date="2018-07" db="EMBL/GenBank/DDBJ databases">
        <title>Genomic Encyclopedia of Type Strains, Phase IV (KMG-IV): sequencing the most valuable type-strain genomes for metagenomic binning, comparative biology and taxonomic classification.</title>
        <authorList>
            <person name="Goeker M."/>
        </authorList>
    </citation>
    <scope>NUCLEOTIDE SEQUENCE [LARGE SCALE GENOMIC DNA]</scope>
    <source>
        <strain evidence="1 2">DSM 100911</strain>
    </source>
</reference>
<proteinExistence type="predicted"/>
<dbReference type="Pfam" id="PF04340">
    <property type="entry name" value="DUF484"/>
    <property type="match status" value="1"/>
</dbReference>
<comment type="caution">
    <text evidence="1">The sequence shown here is derived from an EMBL/GenBank/DDBJ whole genome shotgun (WGS) entry which is preliminary data.</text>
</comment>
<evidence type="ECO:0000313" key="1">
    <source>
        <dbReference type="EMBL" id="RCX07086.1"/>
    </source>
</evidence>
<organism evidence="1 2">
    <name type="scientific">Extensimonas vulgaris</name>
    <dbReference type="NCBI Taxonomy" id="1031594"/>
    <lineage>
        <taxon>Bacteria</taxon>
        <taxon>Pseudomonadati</taxon>
        <taxon>Pseudomonadota</taxon>
        <taxon>Betaproteobacteria</taxon>
        <taxon>Burkholderiales</taxon>
        <taxon>Comamonadaceae</taxon>
        <taxon>Extensimonas</taxon>
    </lineage>
</organism>
<name>A0A369AFM9_9BURK</name>
<dbReference type="Proteomes" id="UP000252174">
    <property type="component" value="Unassembled WGS sequence"/>
</dbReference>
<dbReference type="PANTHER" id="PTHR38765:SF1">
    <property type="entry name" value="DUF484 DOMAIN-CONTAINING PROTEIN"/>
    <property type="match status" value="1"/>
</dbReference>
<dbReference type="OrthoDB" id="8525200at2"/>
<dbReference type="InterPro" id="IPR029016">
    <property type="entry name" value="GAF-like_dom_sf"/>
</dbReference>
<dbReference type="InterPro" id="IPR007435">
    <property type="entry name" value="DUF484"/>
</dbReference>
<dbReference type="RefSeq" id="WP_114484352.1">
    <property type="nucleotide sequence ID" value="NZ_QPJU01000018.1"/>
</dbReference>
<gene>
    <name evidence="1" type="ORF">DFR45_11812</name>
</gene>
<evidence type="ECO:0008006" key="3">
    <source>
        <dbReference type="Google" id="ProtNLM"/>
    </source>
</evidence>
<evidence type="ECO:0000313" key="2">
    <source>
        <dbReference type="Proteomes" id="UP000252174"/>
    </source>
</evidence>
<accession>A0A369AFM9</accession>
<dbReference type="Gene3D" id="3.30.450.40">
    <property type="match status" value="1"/>
</dbReference>
<dbReference type="EMBL" id="QPJU01000018">
    <property type="protein sequence ID" value="RCX07086.1"/>
    <property type="molecule type" value="Genomic_DNA"/>
</dbReference>
<keyword evidence="2" id="KW-1185">Reference proteome</keyword>
<protein>
    <recommendedName>
        <fullName evidence="3">DUF484 family protein</fullName>
    </recommendedName>
</protein>
<dbReference type="AlphaFoldDB" id="A0A369AFM9"/>
<sequence>MTTPTPPTSPLIAPPIAPITEDDIAEFLIQTPGFFERHAEVLASVQLTSPHGGRAVSLQERQAELLREKIKGLELRTMDMVRHSSENAAIAHKVHQWALALLQTADAYDLPQAVVDGLCTLFDVPQVALRVWGVAEPYAQAPFAQGASADVQAFATSLTMPFCGPNLGFEATAWLPDAAQVASLALLPLRAGALENATPAFGLLVLGSPDAQRFQATMGTEFLTRIAELASAALLRLR</sequence>
<dbReference type="PANTHER" id="PTHR38765">
    <property type="entry name" value="DUF484 DOMAIN-CONTAINING PROTEIN"/>
    <property type="match status" value="1"/>
</dbReference>